<name>A0A8H6RCH8_9PEZI</name>
<dbReference type="SUPFAM" id="SSF51735">
    <property type="entry name" value="NAD(P)-binding Rossmann-fold domains"/>
    <property type="match status" value="1"/>
</dbReference>
<dbReference type="OrthoDB" id="300709at2759"/>
<dbReference type="InterPro" id="IPR008030">
    <property type="entry name" value="NmrA-like"/>
</dbReference>
<dbReference type="EMBL" id="JABCIY010000209">
    <property type="protein sequence ID" value="KAF7188498.1"/>
    <property type="molecule type" value="Genomic_DNA"/>
</dbReference>
<keyword evidence="2" id="KW-0521">NADP</keyword>
<dbReference type="InterPro" id="IPR051164">
    <property type="entry name" value="NmrA-like_oxidored"/>
</dbReference>
<accession>A0A8H6RCH8</accession>
<evidence type="ECO:0000259" key="3">
    <source>
        <dbReference type="Pfam" id="PF05368"/>
    </source>
</evidence>
<comment type="caution">
    <text evidence="4">The sequence shown here is derived from an EMBL/GenBank/DDBJ whole genome shotgun (WGS) entry which is preliminary data.</text>
</comment>
<reference evidence="4" key="1">
    <citation type="submission" date="2020-04" db="EMBL/GenBank/DDBJ databases">
        <title>Draft genome resource of the tomato pathogen Pseudocercospora fuligena.</title>
        <authorList>
            <person name="Zaccaron A."/>
        </authorList>
    </citation>
    <scope>NUCLEOTIDE SEQUENCE</scope>
    <source>
        <strain evidence="4">PF001</strain>
    </source>
</reference>
<dbReference type="AlphaFoldDB" id="A0A8H6RCH8"/>
<gene>
    <name evidence="4" type="ORF">HII31_10160</name>
</gene>
<dbReference type="Gene3D" id="3.90.25.10">
    <property type="entry name" value="UDP-galactose 4-epimerase, domain 1"/>
    <property type="match status" value="1"/>
</dbReference>
<evidence type="ECO:0000313" key="5">
    <source>
        <dbReference type="Proteomes" id="UP000660729"/>
    </source>
</evidence>
<dbReference type="InterPro" id="IPR036291">
    <property type="entry name" value="NAD(P)-bd_dom_sf"/>
</dbReference>
<proteinExistence type="inferred from homology"/>
<dbReference type="GO" id="GO:0005634">
    <property type="term" value="C:nucleus"/>
    <property type="evidence" value="ECO:0007669"/>
    <property type="project" value="TreeGrafter"/>
</dbReference>
<dbReference type="CDD" id="cd05251">
    <property type="entry name" value="NmrA_like_SDR_a"/>
    <property type="match status" value="1"/>
</dbReference>
<dbReference type="PANTHER" id="PTHR42748">
    <property type="entry name" value="NITROGEN METABOLITE REPRESSION PROTEIN NMRA FAMILY MEMBER"/>
    <property type="match status" value="1"/>
</dbReference>
<evidence type="ECO:0000256" key="2">
    <source>
        <dbReference type="ARBA" id="ARBA00022857"/>
    </source>
</evidence>
<comment type="similarity">
    <text evidence="1">Belongs to the NmrA-type oxidoreductase family.</text>
</comment>
<dbReference type="Proteomes" id="UP000660729">
    <property type="component" value="Unassembled WGS sequence"/>
</dbReference>
<protein>
    <submittedName>
        <fullName evidence="4">NmrA-like family domain-containing protein 1</fullName>
    </submittedName>
</protein>
<keyword evidence="5" id="KW-1185">Reference proteome</keyword>
<evidence type="ECO:0000313" key="4">
    <source>
        <dbReference type="EMBL" id="KAF7188498.1"/>
    </source>
</evidence>
<dbReference type="Pfam" id="PF05368">
    <property type="entry name" value="NmrA"/>
    <property type="match status" value="1"/>
</dbReference>
<sequence>MSKILAVLGSTGQQGGSVINNVLSDPELSQLYSVRAISRDAASEKAKQLQKRVDVVEGDVSDRESLQKALSGVDTVFAMTTPSVGPEAVEIEFNTAKNIADVAVSSGVKYLIWSTLPAVSEISNGKYSKVTAFDAKAKAGDYIRGLPIKSAFVSLGFFMENFRSQPFLTAQRDSNGAWIMARPHSANTSYPLIAAVEDIGKFVGAILAEPERYERKRLCAAEALYSVEDIAKQLSKSAGQKIVFKQVSTEDFDRNIPFMADVFVDAYCFAGEYGYFGPGMEEQVAWAARNARGKLLTLEQFLQANPLTLAEV</sequence>
<organism evidence="4 5">
    <name type="scientific">Pseudocercospora fuligena</name>
    <dbReference type="NCBI Taxonomy" id="685502"/>
    <lineage>
        <taxon>Eukaryota</taxon>
        <taxon>Fungi</taxon>
        <taxon>Dikarya</taxon>
        <taxon>Ascomycota</taxon>
        <taxon>Pezizomycotina</taxon>
        <taxon>Dothideomycetes</taxon>
        <taxon>Dothideomycetidae</taxon>
        <taxon>Mycosphaerellales</taxon>
        <taxon>Mycosphaerellaceae</taxon>
        <taxon>Pseudocercospora</taxon>
    </lineage>
</organism>
<dbReference type="PANTHER" id="PTHR42748:SF11">
    <property type="entry name" value="NMRA-LIKE DOMAIN-CONTAINING PROTEIN"/>
    <property type="match status" value="1"/>
</dbReference>
<evidence type="ECO:0000256" key="1">
    <source>
        <dbReference type="ARBA" id="ARBA00006328"/>
    </source>
</evidence>
<feature type="domain" description="NmrA-like" evidence="3">
    <location>
        <begin position="2"/>
        <end position="302"/>
    </location>
</feature>
<dbReference type="Gene3D" id="3.40.50.720">
    <property type="entry name" value="NAD(P)-binding Rossmann-like Domain"/>
    <property type="match status" value="1"/>
</dbReference>